<evidence type="ECO:0000313" key="1">
    <source>
        <dbReference type="EMBL" id="MBP0492195.1"/>
    </source>
</evidence>
<comment type="caution">
    <text evidence="1">The sequence shown here is derived from an EMBL/GenBank/DDBJ whole genome shotgun (WGS) entry which is preliminary data.</text>
</comment>
<reference evidence="1" key="1">
    <citation type="submission" date="2021-03" db="EMBL/GenBank/DDBJ databases">
        <authorList>
            <person name="So Y."/>
        </authorList>
    </citation>
    <scope>NUCLEOTIDE SEQUENCE</scope>
    <source>
        <strain evidence="1">SG15</strain>
    </source>
</reference>
<gene>
    <name evidence="1" type="ORF">J5Y10_05315</name>
</gene>
<dbReference type="RefSeq" id="WP_209371562.1">
    <property type="nucleotide sequence ID" value="NZ_JAGIZA010000003.1"/>
</dbReference>
<keyword evidence="2" id="KW-1185">Reference proteome</keyword>
<evidence type="ECO:0000313" key="2">
    <source>
        <dbReference type="Proteomes" id="UP000677537"/>
    </source>
</evidence>
<protein>
    <submittedName>
        <fullName evidence="1">Uncharacterized protein</fullName>
    </submittedName>
</protein>
<dbReference type="EMBL" id="JAGIZA010000003">
    <property type="protein sequence ID" value="MBP0492195.1"/>
    <property type="molecule type" value="Genomic_DNA"/>
</dbReference>
<sequence length="181" mass="19795">MPLPMAEDMRLLAKVRGLLSARDAQVPVSVIEQFPAFTPDVVAWIEAGMREDRADRIRLGIGTARDYAVAFLQTLERGEPEWILAEWSCALDGPFVLLTLFDRRIKGGESWALMEWAGARLLVKVDLTSGAWSAKPAGAPREAPTEAAGPNFGSLAAWRWSCKHGAALIRLAKLIEKGRAA</sequence>
<dbReference type="AlphaFoldDB" id="A0A940MWC4"/>
<proteinExistence type="predicted"/>
<organism evidence="1 2">
    <name type="scientific">Roseomonas indoligenes</name>
    <dbReference type="NCBI Taxonomy" id="2820811"/>
    <lineage>
        <taxon>Bacteria</taxon>
        <taxon>Pseudomonadati</taxon>
        <taxon>Pseudomonadota</taxon>
        <taxon>Alphaproteobacteria</taxon>
        <taxon>Acetobacterales</taxon>
        <taxon>Roseomonadaceae</taxon>
        <taxon>Roseomonas</taxon>
    </lineage>
</organism>
<accession>A0A940MWC4</accession>
<name>A0A940MWC4_9PROT</name>
<dbReference type="Proteomes" id="UP000677537">
    <property type="component" value="Unassembled WGS sequence"/>
</dbReference>